<reference evidence="3" key="1">
    <citation type="journal article" date="2021" name="Science">
        <title>Hunting the eagle killer: A cyanobacterial neurotoxin causes vacuolar myelinopathy.</title>
        <authorList>
            <person name="Breinlinger S."/>
            <person name="Phillips T.J."/>
            <person name="Haram B.N."/>
            <person name="Mares J."/>
            <person name="Martinez Yerena J.A."/>
            <person name="Hrouzek P."/>
            <person name="Sobotka R."/>
            <person name="Henderson W.M."/>
            <person name="Schmieder P."/>
            <person name="Williams S.M."/>
            <person name="Lauderdale J.D."/>
            <person name="Wilde H.D."/>
            <person name="Gerrin W."/>
            <person name="Kust A."/>
            <person name="Washington J.W."/>
            <person name="Wagner C."/>
            <person name="Geier B."/>
            <person name="Liebeke M."/>
            <person name="Enke H."/>
            <person name="Niedermeyer T.H.J."/>
            <person name="Wilde S.B."/>
        </authorList>
    </citation>
    <scope>NUCLEOTIDE SEQUENCE [LARGE SCALE GENOMIC DNA]</scope>
    <source>
        <strain evidence="3">Thurmond2011</strain>
    </source>
</reference>
<dbReference type="Gene3D" id="3.90.550.10">
    <property type="entry name" value="Spore Coat Polysaccharide Biosynthesis Protein SpsA, Chain A"/>
    <property type="match status" value="1"/>
</dbReference>
<dbReference type="PANTHER" id="PTHR48090:SF7">
    <property type="entry name" value="RFBJ PROTEIN"/>
    <property type="match status" value="1"/>
</dbReference>
<dbReference type="InterPro" id="IPR001173">
    <property type="entry name" value="Glyco_trans_2-like"/>
</dbReference>
<accession>A0AAP5ICU4</accession>
<organism evidence="2 3">
    <name type="scientific">Aetokthonos hydrillicola Thurmond2011</name>
    <dbReference type="NCBI Taxonomy" id="2712845"/>
    <lineage>
        <taxon>Bacteria</taxon>
        <taxon>Bacillati</taxon>
        <taxon>Cyanobacteriota</taxon>
        <taxon>Cyanophyceae</taxon>
        <taxon>Nostocales</taxon>
        <taxon>Hapalosiphonaceae</taxon>
        <taxon>Aetokthonos</taxon>
    </lineage>
</organism>
<name>A0AAP5ICU4_9CYAN</name>
<dbReference type="EMBL" id="JAALHA020000023">
    <property type="protein sequence ID" value="MDR9899198.1"/>
    <property type="molecule type" value="Genomic_DNA"/>
</dbReference>
<dbReference type="Proteomes" id="UP000667802">
    <property type="component" value="Unassembled WGS sequence"/>
</dbReference>
<protein>
    <submittedName>
        <fullName evidence="2">Glycosyltransferase family 2 protein</fullName>
    </submittedName>
</protein>
<evidence type="ECO:0000259" key="1">
    <source>
        <dbReference type="Pfam" id="PF00535"/>
    </source>
</evidence>
<dbReference type="PANTHER" id="PTHR48090">
    <property type="entry name" value="UNDECAPRENYL-PHOSPHATE 4-DEOXY-4-FORMAMIDO-L-ARABINOSE TRANSFERASE-RELATED"/>
    <property type="match status" value="1"/>
</dbReference>
<dbReference type="InterPro" id="IPR029044">
    <property type="entry name" value="Nucleotide-diphossugar_trans"/>
</dbReference>
<comment type="caution">
    <text evidence="2">The sequence shown here is derived from an EMBL/GenBank/DDBJ whole genome shotgun (WGS) entry which is preliminary data.</text>
</comment>
<keyword evidence="3" id="KW-1185">Reference proteome</keyword>
<dbReference type="RefSeq" id="WP_208340772.1">
    <property type="nucleotide sequence ID" value="NZ_CAWQFN010000736.1"/>
</dbReference>
<dbReference type="Pfam" id="PF00535">
    <property type="entry name" value="Glycos_transf_2"/>
    <property type="match status" value="1"/>
</dbReference>
<sequence>MNLQGLELEHRRTRESVSIIVPCFNESEGIESLEKKLLPVLAKLRSTRSVELICIDDGSIDDTFIKLEQAFSQQAKIIRHPENKGLSAAIRTGFSHSTGNIICTIDSDCTYDPEYLIYLLDLMQGDVDIATASPYHPKGRVKNVPGWRLFLSKGLSQIYRLVLPQKLYTYTSMFRAYRREVMETIQVTYPGFLGLVEIVAEAMLCGYKVAEYPTELTNRVYGQSKLRVARVVRSHLQYIGKLIIRQFLQKKNGRLMQYKYTKNNL</sequence>
<evidence type="ECO:0000313" key="2">
    <source>
        <dbReference type="EMBL" id="MDR9899198.1"/>
    </source>
</evidence>
<proteinExistence type="predicted"/>
<evidence type="ECO:0000313" key="3">
    <source>
        <dbReference type="Proteomes" id="UP000667802"/>
    </source>
</evidence>
<dbReference type="CDD" id="cd04179">
    <property type="entry name" value="DPM_DPG-synthase_like"/>
    <property type="match status" value="1"/>
</dbReference>
<dbReference type="InterPro" id="IPR050256">
    <property type="entry name" value="Glycosyltransferase_2"/>
</dbReference>
<gene>
    <name evidence="2" type="ORF">G7B40_032240</name>
</gene>
<dbReference type="AlphaFoldDB" id="A0AAP5ICU4"/>
<dbReference type="SUPFAM" id="SSF53448">
    <property type="entry name" value="Nucleotide-diphospho-sugar transferases"/>
    <property type="match status" value="1"/>
</dbReference>
<feature type="domain" description="Glycosyltransferase 2-like" evidence="1">
    <location>
        <begin position="18"/>
        <end position="184"/>
    </location>
</feature>